<keyword evidence="2" id="KW-1185">Reference proteome</keyword>
<dbReference type="Proteomes" id="UP000245680">
    <property type="component" value="Unassembled WGS sequence"/>
</dbReference>
<sequence length="103" mass="10256">MKMTSAFPLISLLLVTCIGLMSVGLFQSASDLGRGPLVVVAPPWHGGPAAIVAAAGGRIVGLDQAPLSVLADGASAEALREAGAWFVLGSSALNFFCGTGADT</sequence>
<evidence type="ECO:0000313" key="1">
    <source>
        <dbReference type="EMBL" id="PWR03498.1"/>
    </source>
</evidence>
<name>A0A2V2LDA2_9RHOB</name>
<proteinExistence type="predicted"/>
<dbReference type="AlphaFoldDB" id="A0A2V2LDA2"/>
<dbReference type="EMBL" id="QGKU01000026">
    <property type="protein sequence ID" value="PWR03498.1"/>
    <property type="molecule type" value="Genomic_DNA"/>
</dbReference>
<gene>
    <name evidence="1" type="ORF">DKT77_06485</name>
</gene>
<reference evidence="1 2" key="1">
    <citation type="submission" date="2018-05" db="EMBL/GenBank/DDBJ databases">
        <title>Rhodobacteraceae gen. nov., sp. nov. isolated from sea water.</title>
        <authorList>
            <person name="Ren Y."/>
        </authorList>
    </citation>
    <scope>NUCLEOTIDE SEQUENCE [LARGE SCALE GENOMIC DNA]</scope>
    <source>
        <strain evidence="1 2">TG-679</strain>
    </source>
</reference>
<organism evidence="1 2">
    <name type="scientific">Meridianimarinicoccus roseus</name>
    <dbReference type="NCBI Taxonomy" id="2072018"/>
    <lineage>
        <taxon>Bacteria</taxon>
        <taxon>Pseudomonadati</taxon>
        <taxon>Pseudomonadota</taxon>
        <taxon>Alphaproteobacteria</taxon>
        <taxon>Rhodobacterales</taxon>
        <taxon>Paracoccaceae</taxon>
        <taxon>Meridianimarinicoccus</taxon>
    </lineage>
</organism>
<evidence type="ECO:0000313" key="2">
    <source>
        <dbReference type="Proteomes" id="UP000245680"/>
    </source>
</evidence>
<accession>A0A2V2LDA2</accession>
<comment type="caution">
    <text evidence="1">The sequence shown here is derived from an EMBL/GenBank/DDBJ whole genome shotgun (WGS) entry which is preliminary data.</text>
</comment>
<protein>
    <submittedName>
        <fullName evidence="1">Uncharacterized protein</fullName>
    </submittedName>
</protein>